<organism evidence="9 10">
    <name type="scientific">Dyadobacter sediminis</name>
    <dbReference type="NCBI Taxonomy" id="1493691"/>
    <lineage>
        <taxon>Bacteria</taxon>
        <taxon>Pseudomonadati</taxon>
        <taxon>Bacteroidota</taxon>
        <taxon>Cytophagia</taxon>
        <taxon>Cytophagales</taxon>
        <taxon>Spirosomataceae</taxon>
        <taxon>Dyadobacter</taxon>
    </lineage>
</organism>
<dbReference type="InterPro" id="IPR005829">
    <property type="entry name" value="Sugar_transporter_CS"/>
</dbReference>
<dbReference type="GO" id="GO:0016020">
    <property type="term" value="C:membrane"/>
    <property type="evidence" value="ECO:0007669"/>
    <property type="project" value="UniProtKB-SubCell"/>
</dbReference>
<feature type="domain" description="Major facilitator superfamily (MFS) profile" evidence="8">
    <location>
        <begin position="8"/>
        <end position="402"/>
    </location>
</feature>
<feature type="transmembrane region" description="Helical" evidence="7">
    <location>
        <begin position="43"/>
        <end position="62"/>
    </location>
</feature>
<dbReference type="SUPFAM" id="SSF103473">
    <property type="entry name" value="MFS general substrate transporter"/>
    <property type="match status" value="1"/>
</dbReference>
<evidence type="ECO:0000259" key="8">
    <source>
        <dbReference type="PROSITE" id="PS50850"/>
    </source>
</evidence>
<dbReference type="InterPro" id="IPR003663">
    <property type="entry name" value="Sugar/inositol_transpt"/>
</dbReference>
<dbReference type="Pfam" id="PF00083">
    <property type="entry name" value="Sugar_tr"/>
    <property type="match status" value="2"/>
</dbReference>
<evidence type="ECO:0000313" key="10">
    <source>
        <dbReference type="Proteomes" id="UP000309788"/>
    </source>
</evidence>
<dbReference type="PRINTS" id="PR00171">
    <property type="entry name" value="SUGRTRNSPORT"/>
</dbReference>
<keyword evidence="6 7" id="KW-0472">Membrane</keyword>
<dbReference type="PROSITE" id="PS00217">
    <property type="entry name" value="SUGAR_TRANSPORT_2"/>
    <property type="match status" value="1"/>
</dbReference>
<evidence type="ECO:0000256" key="1">
    <source>
        <dbReference type="ARBA" id="ARBA00004141"/>
    </source>
</evidence>
<feature type="transmembrane region" description="Helical" evidence="7">
    <location>
        <begin position="218"/>
        <end position="241"/>
    </location>
</feature>
<feature type="transmembrane region" description="Helical" evidence="7">
    <location>
        <begin position="285"/>
        <end position="305"/>
    </location>
</feature>
<dbReference type="PANTHER" id="PTHR48020">
    <property type="entry name" value="PROTON MYO-INOSITOL COTRANSPORTER"/>
    <property type="match status" value="1"/>
</dbReference>
<dbReference type="PROSITE" id="PS50850">
    <property type="entry name" value="MFS"/>
    <property type="match status" value="1"/>
</dbReference>
<gene>
    <name evidence="9" type="ORF">FEM55_15300</name>
</gene>
<dbReference type="InterPro" id="IPR020846">
    <property type="entry name" value="MFS_dom"/>
</dbReference>
<dbReference type="InterPro" id="IPR005828">
    <property type="entry name" value="MFS_sugar_transport-like"/>
</dbReference>
<dbReference type="OrthoDB" id="9783823at2"/>
<feature type="transmembrane region" description="Helical" evidence="7">
    <location>
        <begin position="134"/>
        <end position="154"/>
    </location>
</feature>
<feature type="transmembrane region" description="Helical" evidence="7">
    <location>
        <begin position="311"/>
        <end position="336"/>
    </location>
</feature>
<comment type="caution">
    <text evidence="9">The sequence shown here is derived from an EMBL/GenBank/DDBJ whole genome shotgun (WGS) entry which is preliminary data.</text>
</comment>
<evidence type="ECO:0000256" key="4">
    <source>
        <dbReference type="ARBA" id="ARBA00022692"/>
    </source>
</evidence>
<dbReference type="InterPro" id="IPR050814">
    <property type="entry name" value="Myo-inositol_Transporter"/>
</dbReference>
<evidence type="ECO:0000256" key="5">
    <source>
        <dbReference type="ARBA" id="ARBA00022989"/>
    </source>
</evidence>
<feature type="transmembrane region" description="Helical" evidence="7">
    <location>
        <begin position="166"/>
        <end position="186"/>
    </location>
</feature>
<evidence type="ECO:0000256" key="7">
    <source>
        <dbReference type="SAM" id="Phobius"/>
    </source>
</evidence>
<feature type="transmembrane region" description="Helical" evidence="7">
    <location>
        <begin position="101"/>
        <end position="122"/>
    </location>
</feature>
<feature type="transmembrane region" description="Helical" evidence="7">
    <location>
        <begin position="74"/>
        <end position="95"/>
    </location>
</feature>
<dbReference type="GO" id="GO:0022857">
    <property type="term" value="F:transmembrane transporter activity"/>
    <property type="evidence" value="ECO:0007669"/>
    <property type="project" value="InterPro"/>
</dbReference>
<feature type="transmembrane region" description="Helical" evidence="7">
    <location>
        <begin position="348"/>
        <end position="371"/>
    </location>
</feature>
<name>A0A5R9KCP4_9BACT</name>
<dbReference type="PANTHER" id="PTHR48020:SF12">
    <property type="entry name" value="PROTON MYO-INOSITOL COTRANSPORTER"/>
    <property type="match status" value="1"/>
</dbReference>
<evidence type="ECO:0000256" key="2">
    <source>
        <dbReference type="ARBA" id="ARBA00010992"/>
    </source>
</evidence>
<dbReference type="InterPro" id="IPR036259">
    <property type="entry name" value="MFS_trans_sf"/>
</dbReference>
<reference evidence="9 10" key="1">
    <citation type="submission" date="2019-05" db="EMBL/GenBank/DDBJ databases">
        <authorList>
            <person name="Qu J.-H."/>
        </authorList>
    </citation>
    <scope>NUCLEOTIDE SEQUENCE [LARGE SCALE GENOMIC DNA]</scope>
    <source>
        <strain evidence="9 10">Z12</strain>
    </source>
</reference>
<feature type="transmembrane region" description="Helical" evidence="7">
    <location>
        <begin position="253"/>
        <end position="273"/>
    </location>
</feature>
<accession>A0A5R9KCP4</accession>
<protein>
    <submittedName>
        <fullName evidence="9">Sugar porter family MFS transporter</fullName>
    </submittedName>
</protein>
<dbReference type="Gene3D" id="1.20.1250.20">
    <property type="entry name" value="MFS general substrate transporter like domains"/>
    <property type="match status" value="2"/>
</dbReference>
<comment type="subcellular location">
    <subcellularLocation>
        <location evidence="1">Membrane</location>
        <topology evidence="1">Multi-pass membrane protein</topology>
    </subcellularLocation>
</comment>
<dbReference type="AlphaFoldDB" id="A0A5R9KCP4"/>
<keyword evidence="3" id="KW-0813">Transport</keyword>
<keyword evidence="4 7" id="KW-0812">Transmembrane</keyword>
<keyword evidence="5 7" id="KW-1133">Transmembrane helix</keyword>
<evidence type="ECO:0000313" key="9">
    <source>
        <dbReference type="EMBL" id="TLU92482.1"/>
    </source>
</evidence>
<proteinExistence type="inferred from homology"/>
<dbReference type="EMBL" id="VCEI01000025">
    <property type="protein sequence ID" value="TLU92482.1"/>
    <property type="molecule type" value="Genomic_DNA"/>
</dbReference>
<evidence type="ECO:0000256" key="3">
    <source>
        <dbReference type="ARBA" id="ARBA00022448"/>
    </source>
</evidence>
<feature type="transmembrane region" description="Helical" evidence="7">
    <location>
        <begin position="377"/>
        <end position="398"/>
    </location>
</feature>
<dbReference type="Proteomes" id="UP000309788">
    <property type="component" value="Unassembled WGS sequence"/>
</dbReference>
<comment type="similarity">
    <text evidence="2">Belongs to the major facilitator superfamily. Sugar transporter (TC 2.A.1.1) family.</text>
</comment>
<sequence>MDRRTFRRVLIVSLTGLLSGFDSIVISGINLSVRQIWTTSDWFHGTFIVSIALWGAVAGAWIGGYPTEHWGRKAALLLTGALFITASLGTALSVSPYMFSAFRFIGGLAAGIGAIAAPTYIAEISDAKDRGKMGILFQINLVSGILLAYISNYLLSDLGGSDDWRFMAGATGLIAFIYILLAAGIPESPRWSMRAKKSVMQKEEYAKAGLFSGKYSRVLLITLLMVFFNQFSGISFVLFYAPQILKQAGLEMSQSLLGGVFIGVVNLLATLAGRYFIDRAGRRQLMLAGSAGYILGLSMIAWGFYAGLSAWFVLSFMLVFICSHAIGQGAVIWVFVAEIFPTRMRAFGQAWGSGLLHVFAGLTTLFGTVLIHRVETWILFAGFDLLMVLQLLFVVLLMPETKGVSLEKLENQFS</sequence>
<keyword evidence="10" id="KW-1185">Reference proteome</keyword>
<evidence type="ECO:0000256" key="6">
    <source>
        <dbReference type="ARBA" id="ARBA00023136"/>
    </source>
</evidence>